<accession>X1GZB6</accession>
<dbReference type="AlphaFoldDB" id="X1GZB6"/>
<dbReference type="EMBL" id="BARU01034381">
    <property type="protein sequence ID" value="GAH63266.1"/>
    <property type="molecule type" value="Genomic_DNA"/>
</dbReference>
<comment type="caution">
    <text evidence="1">The sequence shown here is derived from an EMBL/GenBank/DDBJ whole genome shotgun (WGS) entry which is preliminary data.</text>
</comment>
<protein>
    <recommendedName>
        <fullName evidence="2">Killer suppression protein HigA</fullName>
    </recommendedName>
</protein>
<name>X1GZB6_9ZZZZ</name>
<organism evidence="1">
    <name type="scientific">marine sediment metagenome</name>
    <dbReference type="NCBI Taxonomy" id="412755"/>
    <lineage>
        <taxon>unclassified sequences</taxon>
        <taxon>metagenomes</taxon>
        <taxon>ecological metagenomes</taxon>
    </lineage>
</organism>
<proteinExistence type="predicted"/>
<sequence>MIITFKTKKLKRIFDSKRNILKVYGEVRGKTLINRMVVLRAATCLKEVPVKKPDRRHKLSHNRKGQFAVDITGNYRLVFEPNNNPLPLRKDGGLDIKRITEIKILEVEDYHGD</sequence>
<dbReference type="InterPro" id="IPR035093">
    <property type="entry name" value="RelE/ParE_toxin_dom_sf"/>
</dbReference>
<dbReference type="Gene3D" id="3.30.2310.20">
    <property type="entry name" value="RelE-like"/>
    <property type="match status" value="1"/>
</dbReference>
<evidence type="ECO:0000313" key="1">
    <source>
        <dbReference type="EMBL" id="GAH63266.1"/>
    </source>
</evidence>
<reference evidence="1" key="1">
    <citation type="journal article" date="2014" name="Front. Microbiol.">
        <title>High frequency of phylogenetically diverse reductive dehalogenase-homologous genes in deep subseafloor sedimentary metagenomes.</title>
        <authorList>
            <person name="Kawai M."/>
            <person name="Futagami T."/>
            <person name="Toyoda A."/>
            <person name="Takaki Y."/>
            <person name="Nishi S."/>
            <person name="Hori S."/>
            <person name="Arai W."/>
            <person name="Tsubouchi T."/>
            <person name="Morono Y."/>
            <person name="Uchiyama I."/>
            <person name="Ito T."/>
            <person name="Fujiyama A."/>
            <person name="Inagaki F."/>
            <person name="Takami H."/>
        </authorList>
    </citation>
    <scope>NUCLEOTIDE SEQUENCE</scope>
    <source>
        <strain evidence="1">Expedition CK06-06</strain>
    </source>
</reference>
<dbReference type="SUPFAM" id="SSF143011">
    <property type="entry name" value="RelE-like"/>
    <property type="match status" value="1"/>
</dbReference>
<gene>
    <name evidence="1" type="ORF">S03H2_53978</name>
</gene>
<evidence type="ECO:0008006" key="2">
    <source>
        <dbReference type="Google" id="ProtNLM"/>
    </source>
</evidence>